<dbReference type="Gene3D" id="3.40.50.300">
    <property type="entry name" value="P-loop containing nucleotide triphosphate hydrolases"/>
    <property type="match status" value="1"/>
</dbReference>
<dbReference type="SUPFAM" id="SSF52540">
    <property type="entry name" value="P-loop containing nucleoside triphosphate hydrolases"/>
    <property type="match status" value="1"/>
</dbReference>
<dbReference type="Pfam" id="PF13671">
    <property type="entry name" value="AAA_33"/>
    <property type="match status" value="1"/>
</dbReference>
<reference evidence="1 2" key="1">
    <citation type="submission" date="2018-10" db="EMBL/GenBank/DDBJ databases">
        <title>Genomic Encyclopedia of Archaeal and Bacterial Type Strains, Phase II (KMG-II): from individual species to whole genera.</title>
        <authorList>
            <person name="Goeker M."/>
        </authorList>
    </citation>
    <scope>NUCLEOTIDE SEQUENCE [LARGE SCALE GENOMIC DNA]</scope>
    <source>
        <strain evidence="1 2">DSM 14219</strain>
    </source>
</reference>
<gene>
    <name evidence="1" type="ORF">BCF58_1813</name>
</gene>
<dbReference type="Proteomes" id="UP000272428">
    <property type="component" value="Unassembled WGS sequence"/>
</dbReference>
<dbReference type="AlphaFoldDB" id="A0A495SBR8"/>
<comment type="caution">
    <text evidence="1">The sequence shown here is derived from an EMBL/GenBank/DDBJ whole genome shotgun (WGS) entry which is preliminary data.</text>
</comment>
<name>A0A495SBR8_9FLAO</name>
<accession>A0A495SBR8</accession>
<dbReference type="EMBL" id="RBXB01000002">
    <property type="protein sequence ID" value="RKS97680.1"/>
    <property type="molecule type" value="Genomic_DNA"/>
</dbReference>
<keyword evidence="1" id="KW-0418">Kinase</keyword>
<keyword evidence="2" id="KW-1185">Reference proteome</keyword>
<evidence type="ECO:0000313" key="2">
    <source>
        <dbReference type="Proteomes" id="UP000272428"/>
    </source>
</evidence>
<sequence length="203" mass="23884">MKTKRLILVTSPPASGKTYISKKISEKLKHIVYLDKDTLIPLSKQIFVVAGEEYNRSSDFFEKYIRDYEYTTIVDLALEALQYDDKVLINAPFTREIRSPEYMNNLKAKLKDYHAKLTVIWVITKPEVIHQRMVERNSDRDTWKLENWDEYIKDVDFSIPSTIDDQNDELDFLKFYNSSDEEYDESMTRIVSLLENDGLSSSL</sequence>
<dbReference type="RefSeq" id="WP_121461454.1">
    <property type="nucleotide sequence ID" value="NZ_RBXB01000002.1"/>
</dbReference>
<proteinExistence type="predicted"/>
<dbReference type="GO" id="GO:0016301">
    <property type="term" value="F:kinase activity"/>
    <property type="evidence" value="ECO:0007669"/>
    <property type="project" value="UniProtKB-KW"/>
</dbReference>
<dbReference type="OrthoDB" id="198115at2"/>
<keyword evidence="1" id="KW-0808">Transferase</keyword>
<dbReference type="InterPro" id="IPR027417">
    <property type="entry name" value="P-loop_NTPase"/>
</dbReference>
<organism evidence="1 2">
    <name type="scientific">Chryseobacterium defluvii</name>
    <dbReference type="NCBI Taxonomy" id="160396"/>
    <lineage>
        <taxon>Bacteria</taxon>
        <taxon>Pseudomonadati</taxon>
        <taxon>Bacteroidota</taxon>
        <taxon>Flavobacteriia</taxon>
        <taxon>Flavobacteriales</taxon>
        <taxon>Weeksellaceae</taxon>
        <taxon>Chryseobacterium group</taxon>
        <taxon>Chryseobacterium</taxon>
    </lineage>
</organism>
<protein>
    <submittedName>
        <fullName evidence="1">Putative kinase</fullName>
    </submittedName>
</protein>
<evidence type="ECO:0000313" key="1">
    <source>
        <dbReference type="EMBL" id="RKS97680.1"/>
    </source>
</evidence>